<keyword evidence="13 14" id="KW-0472">Membrane</keyword>
<evidence type="ECO:0000256" key="10">
    <source>
        <dbReference type="ARBA" id="ARBA00022840"/>
    </source>
</evidence>
<evidence type="ECO:0000256" key="13">
    <source>
        <dbReference type="ARBA" id="ARBA00023136"/>
    </source>
</evidence>
<keyword evidence="4" id="KW-1003">Cell membrane</keyword>
<dbReference type="InterPro" id="IPR003661">
    <property type="entry name" value="HisK_dim/P_dom"/>
</dbReference>
<evidence type="ECO:0000256" key="14">
    <source>
        <dbReference type="SAM" id="Phobius"/>
    </source>
</evidence>
<evidence type="ECO:0000256" key="15">
    <source>
        <dbReference type="SAM" id="SignalP"/>
    </source>
</evidence>
<evidence type="ECO:0000256" key="5">
    <source>
        <dbReference type="ARBA" id="ARBA00022553"/>
    </source>
</evidence>
<dbReference type="PANTHER" id="PTHR45528:SF1">
    <property type="entry name" value="SENSOR HISTIDINE KINASE CPXA"/>
    <property type="match status" value="1"/>
</dbReference>
<keyword evidence="10" id="KW-0067">ATP-binding</keyword>
<dbReference type="SMART" id="SM00388">
    <property type="entry name" value="HisKA"/>
    <property type="match status" value="1"/>
</dbReference>
<dbReference type="CDD" id="cd00082">
    <property type="entry name" value="HisKA"/>
    <property type="match status" value="1"/>
</dbReference>
<evidence type="ECO:0000256" key="7">
    <source>
        <dbReference type="ARBA" id="ARBA00022692"/>
    </source>
</evidence>
<dbReference type="RefSeq" id="WP_301638360.1">
    <property type="nucleotide sequence ID" value="NZ_JADYTN010000020.1"/>
</dbReference>
<feature type="transmembrane region" description="Helical" evidence="14">
    <location>
        <begin position="370"/>
        <end position="392"/>
    </location>
</feature>
<evidence type="ECO:0000256" key="2">
    <source>
        <dbReference type="ARBA" id="ARBA00004651"/>
    </source>
</evidence>
<feature type="chain" id="PRO_5045051909" description="histidine kinase" evidence="15">
    <location>
        <begin position="25"/>
        <end position="634"/>
    </location>
</feature>
<dbReference type="InterPro" id="IPR036890">
    <property type="entry name" value="HATPase_C_sf"/>
</dbReference>
<keyword evidence="12" id="KW-0902">Two-component regulatory system</keyword>
<evidence type="ECO:0000256" key="6">
    <source>
        <dbReference type="ARBA" id="ARBA00022679"/>
    </source>
</evidence>
<keyword evidence="18" id="KW-1185">Reference proteome</keyword>
<evidence type="ECO:0000256" key="3">
    <source>
        <dbReference type="ARBA" id="ARBA00012438"/>
    </source>
</evidence>
<keyword evidence="15" id="KW-0732">Signal</keyword>
<evidence type="ECO:0000313" key="17">
    <source>
        <dbReference type="EMBL" id="MCF2564274.1"/>
    </source>
</evidence>
<keyword evidence="11 14" id="KW-1133">Transmembrane helix</keyword>
<evidence type="ECO:0000256" key="1">
    <source>
        <dbReference type="ARBA" id="ARBA00000085"/>
    </source>
</evidence>
<keyword evidence="9 17" id="KW-0418">Kinase</keyword>
<comment type="catalytic activity">
    <reaction evidence="1">
        <text>ATP + protein L-histidine = ADP + protein N-phospho-L-histidine.</text>
        <dbReference type="EC" id="2.7.13.3"/>
    </reaction>
</comment>
<dbReference type="Proteomes" id="UP001200470">
    <property type="component" value="Unassembled WGS sequence"/>
</dbReference>
<evidence type="ECO:0000313" key="18">
    <source>
        <dbReference type="Proteomes" id="UP001200470"/>
    </source>
</evidence>
<dbReference type="InterPro" id="IPR050398">
    <property type="entry name" value="HssS/ArlS-like"/>
</dbReference>
<dbReference type="InterPro" id="IPR005467">
    <property type="entry name" value="His_kinase_dom"/>
</dbReference>
<gene>
    <name evidence="17" type="ORF">I6E12_09125</name>
</gene>
<keyword evidence="7 14" id="KW-0812">Transmembrane</keyword>
<keyword evidence="6" id="KW-0808">Transferase</keyword>
<evidence type="ECO:0000256" key="8">
    <source>
        <dbReference type="ARBA" id="ARBA00022741"/>
    </source>
</evidence>
<evidence type="ECO:0000256" key="4">
    <source>
        <dbReference type="ARBA" id="ARBA00022475"/>
    </source>
</evidence>
<dbReference type="EMBL" id="JADYTN010000020">
    <property type="protein sequence ID" value="MCF2564274.1"/>
    <property type="molecule type" value="Genomic_DNA"/>
</dbReference>
<dbReference type="PROSITE" id="PS50109">
    <property type="entry name" value="HIS_KIN"/>
    <property type="match status" value="1"/>
</dbReference>
<comment type="caution">
    <text evidence="17">The sequence shown here is derived from an EMBL/GenBank/DDBJ whole genome shotgun (WGS) entry which is preliminary data.</text>
</comment>
<feature type="domain" description="Histidine kinase" evidence="16">
    <location>
        <begin position="420"/>
        <end position="629"/>
    </location>
</feature>
<evidence type="ECO:0000256" key="11">
    <source>
        <dbReference type="ARBA" id="ARBA00022989"/>
    </source>
</evidence>
<dbReference type="SUPFAM" id="SSF47384">
    <property type="entry name" value="Homodimeric domain of signal transducing histidine kinase"/>
    <property type="match status" value="1"/>
</dbReference>
<feature type="signal peptide" evidence="15">
    <location>
        <begin position="1"/>
        <end position="24"/>
    </location>
</feature>
<organism evidence="17 18">
    <name type="scientific">Xylanibacter brevis</name>
    <dbReference type="NCBI Taxonomy" id="83231"/>
    <lineage>
        <taxon>Bacteria</taxon>
        <taxon>Pseudomonadati</taxon>
        <taxon>Bacteroidota</taxon>
        <taxon>Bacteroidia</taxon>
        <taxon>Bacteroidales</taxon>
        <taxon>Prevotellaceae</taxon>
        <taxon>Xylanibacter</taxon>
    </lineage>
</organism>
<evidence type="ECO:0000256" key="9">
    <source>
        <dbReference type="ARBA" id="ARBA00022777"/>
    </source>
</evidence>
<proteinExistence type="predicted"/>
<dbReference type="SUPFAM" id="SSF55874">
    <property type="entry name" value="ATPase domain of HSP90 chaperone/DNA topoisomerase II/histidine kinase"/>
    <property type="match status" value="1"/>
</dbReference>
<evidence type="ECO:0000259" key="16">
    <source>
        <dbReference type="PROSITE" id="PS50109"/>
    </source>
</evidence>
<dbReference type="GO" id="GO:0016301">
    <property type="term" value="F:kinase activity"/>
    <property type="evidence" value="ECO:0007669"/>
    <property type="project" value="UniProtKB-KW"/>
</dbReference>
<sequence>MSMLKRTIAFVFFLSIITISSVQAQSQEAQSKKEVLVLSSYFQGYAWAENLASAVVSRYAVNRRLTVEVEFLDLVAQRDSVLMREKAESIMNTNDATGKEIVILIGEEAWIMYRTFMKGAWKEVPCVAVFSGEYTFSAKDYDSGKECVESMKIPLEESRRGFNAALITDPYSIHETIELALQLKPNTKNLALVTNSWQIGYLSRYKTRKVLEQYHPDINFIDLNNRQMTTAELQNRLMTLPKNTTVIFDSWISQNQNATRALYPDNAMRQIVGQLTGDAAFGLYDLGIRDGALAGGVYPTSDEFIEKLQEVLSKIENGTQPKDIPLIQLDNAKRYLNYNTLKAYGIPEELYPADAVYYGKPVSFLERNKVYVIIGLIIMAFFLIVLFTIAVVERKLKKKTKELLVLTKENEAGKTRFIANMGKLIRNPLHVIQMSIDMIDTNHLSEDERRMMKIIANNKTQLINLFDDIIDLGKAGLNDFQLYSDNVNVETTLSDIHETQEQCNNLEFTLIPAGREHYVYADPKRLSQVLTYAILNADCRKTEGQVEVKCEGDGKQVKIWVMAHANFQDKDKTELFDAFNDRQPCAQSDRSNLELPLCHKIMEAMGGTITLQKLTDGKWAFLIEMSESSPLKSK</sequence>
<dbReference type="InterPro" id="IPR003594">
    <property type="entry name" value="HATPase_dom"/>
</dbReference>
<accession>A0ABS9CJC6</accession>
<keyword evidence="8" id="KW-0547">Nucleotide-binding</keyword>
<protein>
    <recommendedName>
        <fullName evidence="3">histidine kinase</fullName>
        <ecNumber evidence="3">2.7.13.3</ecNumber>
    </recommendedName>
</protein>
<keyword evidence="5" id="KW-0597">Phosphoprotein</keyword>
<dbReference type="InterPro" id="IPR036097">
    <property type="entry name" value="HisK_dim/P_sf"/>
</dbReference>
<dbReference type="EC" id="2.7.13.3" evidence="3"/>
<dbReference type="Pfam" id="PF02518">
    <property type="entry name" value="HATPase_c"/>
    <property type="match status" value="1"/>
</dbReference>
<dbReference type="Gene3D" id="3.30.565.10">
    <property type="entry name" value="Histidine kinase-like ATPase, C-terminal domain"/>
    <property type="match status" value="1"/>
</dbReference>
<dbReference type="PANTHER" id="PTHR45528">
    <property type="entry name" value="SENSOR HISTIDINE KINASE CPXA"/>
    <property type="match status" value="1"/>
</dbReference>
<comment type="subcellular location">
    <subcellularLocation>
        <location evidence="2">Cell membrane</location>
        <topology evidence="2">Multi-pass membrane protein</topology>
    </subcellularLocation>
</comment>
<dbReference type="Gene3D" id="3.40.50.2300">
    <property type="match status" value="2"/>
</dbReference>
<reference evidence="17 18" key="1">
    <citation type="submission" date="2020-12" db="EMBL/GenBank/DDBJ databases">
        <title>Whole genome sequences of gut porcine anaerobes.</title>
        <authorList>
            <person name="Kubasova T."/>
            <person name="Jahodarova E."/>
            <person name="Rychlik I."/>
        </authorList>
    </citation>
    <scope>NUCLEOTIDE SEQUENCE [LARGE SCALE GENOMIC DNA]</scope>
    <source>
        <strain evidence="17 18">An925</strain>
    </source>
</reference>
<dbReference type="Gene3D" id="1.10.287.130">
    <property type="match status" value="1"/>
</dbReference>
<name>A0ABS9CJC6_9BACT</name>
<dbReference type="Pfam" id="PF00512">
    <property type="entry name" value="HisKA"/>
    <property type="match status" value="1"/>
</dbReference>
<evidence type="ECO:0000256" key="12">
    <source>
        <dbReference type="ARBA" id="ARBA00023012"/>
    </source>
</evidence>